<proteinExistence type="predicted"/>
<gene>
    <name evidence="2" type="ORF">GLUCOINTEAF2_0202952</name>
</gene>
<reference evidence="2 3" key="1">
    <citation type="submission" date="2015-07" db="EMBL/GenBank/DDBJ databases">
        <title>Draft Genome Sequence of Komagataeibacter intermedius Strain AF2, Isolated from Kombucha Tea.</title>
        <authorList>
            <person name="Santos R.A."/>
            <person name="Berretta A.A."/>
            <person name="Barud H.S."/>
            <person name="Ribeiro S.J."/>
            <person name="Gonzalez-Garcia L.N."/>
            <person name="Zucchi T.D."/>
            <person name="Goldman G.H."/>
            <person name="Riano-Pachon D.M."/>
        </authorList>
    </citation>
    <scope>NUCLEOTIDE SEQUENCE [LARGE SCALE GENOMIC DNA]</scope>
    <source>
        <strain evidence="2 3">AF2</strain>
    </source>
</reference>
<sequence>MPLPGPVNASRARWQGTPPRGVRPSSGEADVQRPQIGLQTCILYRDQARFGL</sequence>
<name>A0A0N1F8T7_9PROT</name>
<evidence type="ECO:0000313" key="2">
    <source>
        <dbReference type="EMBL" id="KPH86168.1"/>
    </source>
</evidence>
<organism evidence="2 3">
    <name type="scientific">Komagataeibacter intermedius AF2</name>
    <dbReference type="NCBI Taxonomy" id="1458464"/>
    <lineage>
        <taxon>Bacteria</taxon>
        <taxon>Pseudomonadati</taxon>
        <taxon>Pseudomonadota</taxon>
        <taxon>Alphaproteobacteria</taxon>
        <taxon>Acetobacterales</taxon>
        <taxon>Acetobacteraceae</taxon>
        <taxon>Komagataeibacter</taxon>
    </lineage>
</organism>
<dbReference type="EMBL" id="JUFX02000210">
    <property type="protein sequence ID" value="KPH86168.1"/>
    <property type="molecule type" value="Genomic_DNA"/>
</dbReference>
<dbReference type="Proteomes" id="UP000031553">
    <property type="component" value="Unassembled WGS sequence"/>
</dbReference>
<evidence type="ECO:0000313" key="3">
    <source>
        <dbReference type="Proteomes" id="UP000031553"/>
    </source>
</evidence>
<accession>A0A0N1F8T7</accession>
<feature type="region of interest" description="Disordered" evidence="1">
    <location>
        <begin position="1"/>
        <end position="33"/>
    </location>
</feature>
<comment type="caution">
    <text evidence="2">The sequence shown here is derived from an EMBL/GenBank/DDBJ whole genome shotgun (WGS) entry which is preliminary data.</text>
</comment>
<evidence type="ECO:0000256" key="1">
    <source>
        <dbReference type="SAM" id="MobiDB-lite"/>
    </source>
</evidence>
<protein>
    <submittedName>
        <fullName evidence="2">Uncharacterized protein</fullName>
    </submittedName>
</protein>
<dbReference type="AlphaFoldDB" id="A0A0N1F8T7"/>